<feature type="domain" description="C4-type zinc ribbon" evidence="2">
    <location>
        <begin position="198"/>
        <end position="230"/>
    </location>
</feature>
<dbReference type="InParanoid" id="Q02AV0"/>
<organism evidence="4">
    <name type="scientific">Solibacter usitatus (strain Ellin6076)</name>
    <dbReference type="NCBI Taxonomy" id="234267"/>
    <lineage>
        <taxon>Bacteria</taxon>
        <taxon>Pseudomonadati</taxon>
        <taxon>Acidobacteriota</taxon>
        <taxon>Terriglobia</taxon>
        <taxon>Bryobacterales</taxon>
        <taxon>Solibacteraceae</taxon>
        <taxon>Candidatus Solibacter</taxon>
    </lineage>
</organism>
<evidence type="ECO:0000313" key="4">
    <source>
        <dbReference type="EMBL" id="ABJ81816.1"/>
    </source>
</evidence>
<dbReference type="PANTHER" id="PTHR39082:SF1">
    <property type="entry name" value="SCAVENGER RECEPTOR CLASS A MEMBER 3"/>
    <property type="match status" value="1"/>
</dbReference>
<dbReference type="Pfam" id="PF02591">
    <property type="entry name" value="Zn_ribbon_9"/>
    <property type="match status" value="1"/>
</dbReference>
<accession>Q02AV0</accession>
<dbReference type="STRING" id="234267.Acid_0817"/>
<dbReference type="InterPro" id="IPR003743">
    <property type="entry name" value="Zf-RING_7"/>
</dbReference>
<evidence type="ECO:0000256" key="1">
    <source>
        <dbReference type="SAM" id="Coils"/>
    </source>
</evidence>
<protein>
    <submittedName>
        <fullName evidence="4">Uncharacterized protein</fullName>
    </submittedName>
</protein>
<feature type="domain" description="CT398-like coiled coil hairpin" evidence="3">
    <location>
        <begin position="11"/>
        <end position="185"/>
    </location>
</feature>
<dbReference type="OrthoDB" id="9795058at2"/>
<feature type="coiled-coil region" evidence="1">
    <location>
        <begin position="32"/>
        <end position="145"/>
    </location>
</feature>
<sequence>MLPDLKLVIRLQDIDNRLTELSREIATLPKHIAEIEKKLGAHERKLEADRAAMVANQNERKKCEGDIQIQQQKISKLKDQMLGAKTNEVYRAFQHEIEYCEKEIRRLEDRILELMTESEPLEKNVKAAEIALKAEKAQVEGEKTQARERTAVDEKAAAELQVERAAIVKDIKPAVYQNYERVRKGRRGVALAEVVDGRCTACHIVLRLQYFQDLKRGESILPCESCQRILYYNPPQSFDDVVQDVGGNASA</sequence>
<evidence type="ECO:0000259" key="3">
    <source>
        <dbReference type="Pfam" id="PF24481"/>
    </source>
</evidence>
<dbReference type="HOGENOM" id="CLU_073076_2_2_0"/>
<dbReference type="InterPro" id="IPR056003">
    <property type="entry name" value="CT398_CC_hairpin"/>
</dbReference>
<dbReference type="InterPro" id="IPR052376">
    <property type="entry name" value="Oxidative_Scav/Glycosyltrans"/>
</dbReference>
<dbReference type="EMBL" id="CP000473">
    <property type="protein sequence ID" value="ABJ81816.1"/>
    <property type="molecule type" value="Genomic_DNA"/>
</dbReference>
<dbReference type="Gene3D" id="1.10.287.1490">
    <property type="match status" value="1"/>
</dbReference>
<proteinExistence type="predicted"/>
<evidence type="ECO:0000259" key="2">
    <source>
        <dbReference type="Pfam" id="PF02591"/>
    </source>
</evidence>
<dbReference type="Pfam" id="PF24481">
    <property type="entry name" value="CT398_CC"/>
    <property type="match status" value="1"/>
</dbReference>
<dbReference type="AlphaFoldDB" id="Q02AV0"/>
<dbReference type="eggNOG" id="COG1579">
    <property type="taxonomic scope" value="Bacteria"/>
</dbReference>
<dbReference type="PANTHER" id="PTHR39082">
    <property type="entry name" value="PHOSPHOLIPASE C-BETA-2-RELATED"/>
    <property type="match status" value="1"/>
</dbReference>
<dbReference type="KEGG" id="sus:Acid_0817"/>
<keyword evidence="1" id="KW-0175">Coiled coil</keyword>
<gene>
    <name evidence="4" type="ordered locus">Acid_0817</name>
</gene>
<reference evidence="4" key="1">
    <citation type="submission" date="2006-10" db="EMBL/GenBank/DDBJ databases">
        <title>Complete sequence of Solibacter usitatus Ellin6076.</title>
        <authorList>
            <consortium name="US DOE Joint Genome Institute"/>
            <person name="Copeland A."/>
            <person name="Lucas S."/>
            <person name="Lapidus A."/>
            <person name="Barry K."/>
            <person name="Detter J.C."/>
            <person name="Glavina del Rio T."/>
            <person name="Hammon N."/>
            <person name="Israni S."/>
            <person name="Dalin E."/>
            <person name="Tice H."/>
            <person name="Pitluck S."/>
            <person name="Thompson L.S."/>
            <person name="Brettin T."/>
            <person name="Bruce D."/>
            <person name="Han C."/>
            <person name="Tapia R."/>
            <person name="Gilna P."/>
            <person name="Schmutz J."/>
            <person name="Larimer F."/>
            <person name="Land M."/>
            <person name="Hauser L."/>
            <person name="Kyrpides N."/>
            <person name="Mikhailova N."/>
            <person name="Janssen P.H."/>
            <person name="Kuske C.R."/>
            <person name="Richardson P."/>
        </authorList>
    </citation>
    <scope>NUCLEOTIDE SEQUENCE</scope>
    <source>
        <strain evidence="4">Ellin6076</strain>
    </source>
</reference>
<name>Q02AV0_SOLUE</name>